<keyword evidence="5" id="KW-1185">Reference proteome</keyword>
<dbReference type="InterPro" id="IPR039539">
    <property type="entry name" value="Ras_GTPase_bind_prot"/>
</dbReference>
<feature type="compositionally biased region" description="Pro residues" evidence="2">
    <location>
        <begin position="211"/>
        <end position="224"/>
    </location>
</feature>
<dbReference type="Gene3D" id="3.10.450.50">
    <property type="match status" value="1"/>
</dbReference>
<organism evidence="6">
    <name type="scientific">Taenia asiatica</name>
    <name type="common">Asian tapeworm</name>
    <dbReference type="NCBI Taxonomy" id="60517"/>
    <lineage>
        <taxon>Eukaryota</taxon>
        <taxon>Metazoa</taxon>
        <taxon>Spiralia</taxon>
        <taxon>Lophotrochozoa</taxon>
        <taxon>Platyhelminthes</taxon>
        <taxon>Cestoda</taxon>
        <taxon>Eucestoda</taxon>
        <taxon>Cyclophyllidea</taxon>
        <taxon>Taeniidae</taxon>
        <taxon>Taenia</taxon>
    </lineage>
</organism>
<evidence type="ECO:0000313" key="4">
    <source>
        <dbReference type="EMBL" id="VDK38923.1"/>
    </source>
</evidence>
<proteinExistence type="predicted"/>
<dbReference type="GO" id="GO:1990904">
    <property type="term" value="C:ribonucleoprotein complex"/>
    <property type="evidence" value="ECO:0007669"/>
    <property type="project" value="TreeGrafter"/>
</dbReference>
<dbReference type="Pfam" id="PF02136">
    <property type="entry name" value="NTF2"/>
    <property type="match status" value="1"/>
</dbReference>
<feature type="compositionally biased region" description="Basic and acidic residues" evidence="2">
    <location>
        <begin position="148"/>
        <end position="172"/>
    </location>
</feature>
<evidence type="ECO:0000256" key="1">
    <source>
        <dbReference type="ARBA" id="ARBA00022884"/>
    </source>
</evidence>
<feature type="domain" description="NTF2" evidence="3">
    <location>
        <begin position="25"/>
        <end position="137"/>
    </location>
</feature>
<dbReference type="GO" id="GO:0005829">
    <property type="term" value="C:cytosol"/>
    <property type="evidence" value="ECO:0007669"/>
    <property type="project" value="TreeGrafter"/>
</dbReference>
<dbReference type="EMBL" id="UYRS01018665">
    <property type="protein sequence ID" value="VDK38923.1"/>
    <property type="molecule type" value="Genomic_DNA"/>
</dbReference>
<dbReference type="CDD" id="cd00780">
    <property type="entry name" value="NTF2"/>
    <property type="match status" value="1"/>
</dbReference>
<feature type="compositionally biased region" description="Low complexity" evidence="2">
    <location>
        <begin position="355"/>
        <end position="368"/>
    </location>
</feature>
<accession>A0A0R3WAX0</accession>
<dbReference type="GO" id="GO:0003729">
    <property type="term" value="F:mRNA binding"/>
    <property type="evidence" value="ECO:0007669"/>
    <property type="project" value="TreeGrafter"/>
</dbReference>
<feature type="compositionally biased region" description="Low complexity" evidence="2">
    <location>
        <begin position="234"/>
        <end position="243"/>
    </location>
</feature>
<dbReference type="Proteomes" id="UP000282613">
    <property type="component" value="Unassembled WGS sequence"/>
</dbReference>
<dbReference type="InterPro" id="IPR002075">
    <property type="entry name" value="NTF2_dom"/>
</dbReference>
<name>A0A0R3WAX0_TAEAS</name>
<feature type="compositionally biased region" description="Polar residues" evidence="2">
    <location>
        <begin position="273"/>
        <end position="293"/>
    </location>
</feature>
<feature type="compositionally biased region" description="Gly residues" evidence="2">
    <location>
        <begin position="386"/>
        <end position="409"/>
    </location>
</feature>
<keyword evidence="1" id="KW-0694">RNA-binding</keyword>
<dbReference type="PROSITE" id="PS50177">
    <property type="entry name" value="NTF2_DOMAIN"/>
    <property type="match status" value="1"/>
</dbReference>
<dbReference type="PANTHER" id="PTHR10693:SF20">
    <property type="entry name" value="AT27578P"/>
    <property type="match status" value="1"/>
</dbReference>
<evidence type="ECO:0000313" key="5">
    <source>
        <dbReference type="Proteomes" id="UP000282613"/>
    </source>
</evidence>
<sequence length="417" mass="44959">MVSNGDVCVEGLSLPKMDFAALSGLAEQFVLQYYTVMNKCPELLHRFYGEDSTLIYESQPICGQTEIHNAFLKLKLRDTRVIILKVDALKACNNSALVQISGEICVSNGPFRRFMRSFTLFEKSPADFYVLSDILRYQDRVYISPDGESKVASDHVATEMKERTKPALEKSVAKVSSNGAAQEQKRQAHEKRSDAPQTVDRESEPRGIEAPAPPRTPTPKPPADAPTQRVVEKQSAAPVVQSQPAPPPPPSTRQSLPVAEPQHQQPVAQQPVSTAPMSWAQRASGNIGSTPASVVTHRAQPQPQPAKPTPADHPTVNTPTGGAQKVGIPKQTRGGGRSHQTDIRRDSNSDRGDYSQIQSSQQQQFQQQPRGGFVQSGGARESMRNNGGGAGRGNRGTGPARGGGGGNRGAGNPAPRR</sequence>
<reference evidence="6" key="1">
    <citation type="submission" date="2017-02" db="UniProtKB">
        <authorList>
            <consortium name="WormBaseParasite"/>
        </authorList>
    </citation>
    <scope>IDENTIFICATION</scope>
</reference>
<dbReference type="PANTHER" id="PTHR10693">
    <property type="entry name" value="RAS GTPASE-ACTIVATING PROTEIN-BINDING PROTEIN"/>
    <property type="match status" value="1"/>
</dbReference>
<feature type="compositionally biased region" description="Basic and acidic residues" evidence="2">
    <location>
        <begin position="339"/>
        <end position="353"/>
    </location>
</feature>
<evidence type="ECO:0000313" key="6">
    <source>
        <dbReference type="WBParaSite" id="TASK_0000773401-mRNA-1"/>
    </source>
</evidence>
<dbReference type="InterPro" id="IPR032710">
    <property type="entry name" value="NTF2-like_dom_sf"/>
</dbReference>
<dbReference type="SUPFAM" id="SSF54427">
    <property type="entry name" value="NTF2-like"/>
    <property type="match status" value="1"/>
</dbReference>
<protein>
    <submittedName>
        <fullName evidence="6">NTF2 domain-containing protein</fullName>
    </submittedName>
</protein>
<evidence type="ECO:0000256" key="2">
    <source>
        <dbReference type="SAM" id="MobiDB-lite"/>
    </source>
</evidence>
<dbReference type="OrthoDB" id="339151at2759"/>
<dbReference type="AlphaFoldDB" id="A0A0R3WAX0"/>
<feature type="compositionally biased region" description="Low complexity" evidence="2">
    <location>
        <begin position="257"/>
        <end position="272"/>
    </location>
</feature>
<dbReference type="InterPro" id="IPR018222">
    <property type="entry name" value="Nuclear_transport_factor_2_euk"/>
</dbReference>
<dbReference type="STRING" id="60517.A0A0R3WAX0"/>
<gene>
    <name evidence="4" type="ORF">TASK_LOCUS7735</name>
</gene>
<dbReference type="WBParaSite" id="TASK_0000773401-mRNA-1">
    <property type="protein sequence ID" value="TASK_0000773401-mRNA-1"/>
    <property type="gene ID" value="TASK_0000773401"/>
</dbReference>
<evidence type="ECO:0000259" key="3">
    <source>
        <dbReference type="PROSITE" id="PS50177"/>
    </source>
</evidence>
<feature type="region of interest" description="Disordered" evidence="2">
    <location>
        <begin position="148"/>
        <end position="417"/>
    </location>
</feature>
<feature type="compositionally biased region" description="Basic and acidic residues" evidence="2">
    <location>
        <begin position="183"/>
        <end position="207"/>
    </location>
</feature>
<reference evidence="4 5" key="2">
    <citation type="submission" date="2018-11" db="EMBL/GenBank/DDBJ databases">
        <authorList>
            <consortium name="Pathogen Informatics"/>
        </authorList>
    </citation>
    <scope>NUCLEOTIDE SEQUENCE [LARGE SCALE GENOMIC DNA]</scope>
</reference>